<dbReference type="RefSeq" id="WP_194018978.1">
    <property type="nucleotide sequence ID" value="NZ_JADEVV010000007.1"/>
</dbReference>
<protein>
    <submittedName>
        <fullName evidence="3">Universal stress protein</fullName>
    </submittedName>
</protein>
<dbReference type="Gene3D" id="3.40.50.12370">
    <property type="match status" value="1"/>
</dbReference>
<keyword evidence="4" id="KW-1185">Reference proteome</keyword>
<dbReference type="PANTHER" id="PTHR43010">
    <property type="entry name" value="UNIVERSAL STRESS PROTEIN SLR1230"/>
    <property type="match status" value="1"/>
</dbReference>
<gene>
    <name evidence="3" type="ORF">IQ217_03905</name>
</gene>
<dbReference type="CDD" id="cd00293">
    <property type="entry name" value="USP-like"/>
    <property type="match status" value="2"/>
</dbReference>
<dbReference type="Proteomes" id="UP000658720">
    <property type="component" value="Unassembled WGS sequence"/>
</dbReference>
<organism evidence="3 4">
    <name type="scientific">Synechocystis salina LEGE 00031</name>
    <dbReference type="NCBI Taxonomy" id="1828736"/>
    <lineage>
        <taxon>Bacteria</taxon>
        <taxon>Bacillati</taxon>
        <taxon>Cyanobacteriota</taxon>
        <taxon>Cyanophyceae</taxon>
        <taxon>Synechococcales</taxon>
        <taxon>Merismopediaceae</taxon>
        <taxon>Synechocystis</taxon>
    </lineage>
</organism>
<dbReference type="EMBL" id="JADEVV010000007">
    <property type="protein sequence ID" value="MBE9253017.1"/>
    <property type="molecule type" value="Genomic_DNA"/>
</dbReference>
<accession>A0ABR9VNW4</accession>
<evidence type="ECO:0000313" key="3">
    <source>
        <dbReference type="EMBL" id="MBE9253017.1"/>
    </source>
</evidence>
<evidence type="ECO:0000313" key="4">
    <source>
        <dbReference type="Proteomes" id="UP000658720"/>
    </source>
</evidence>
<evidence type="ECO:0000256" key="1">
    <source>
        <dbReference type="ARBA" id="ARBA00008791"/>
    </source>
</evidence>
<dbReference type="SUPFAM" id="SSF52402">
    <property type="entry name" value="Adenine nucleotide alpha hydrolases-like"/>
    <property type="match status" value="2"/>
</dbReference>
<sequence length="287" mass="31338">MKNILLCTDGSDFAQQSYPYAAWLASKLGGNIKVLYVTDIRAQKAVESVNLSGSIGLGTSEELLKQLVDLEHTKAKLNHQKAKLLLATAKNALQQVGIESVQVMHKTGFLLDCLEDLKGDFDVIILGKRGETAKFAQGHLGANMERIIRSIPKPCLVTPKQFQTITKVLFAYDGSASCQKILQFLTISPLLADLPLHIVTVGKTNHDTQAIANLGTAEKVLERAGFKPQAELLVGHAEEAIVRYQEDNAIDLLLMGAHGHSRIRHLVIGSTTAQVLRKTSIPVLTFR</sequence>
<evidence type="ECO:0000259" key="2">
    <source>
        <dbReference type="Pfam" id="PF00582"/>
    </source>
</evidence>
<dbReference type="InterPro" id="IPR051688">
    <property type="entry name" value="USP_A"/>
</dbReference>
<dbReference type="InterPro" id="IPR006015">
    <property type="entry name" value="Universal_stress_UspA"/>
</dbReference>
<proteinExistence type="inferred from homology"/>
<dbReference type="PRINTS" id="PR01438">
    <property type="entry name" value="UNVRSLSTRESS"/>
</dbReference>
<dbReference type="PANTHER" id="PTHR43010:SF1">
    <property type="entry name" value="USPA DOMAIN-CONTAINING PROTEIN"/>
    <property type="match status" value="1"/>
</dbReference>
<comment type="similarity">
    <text evidence="1">Belongs to the universal stress protein A family.</text>
</comment>
<dbReference type="Pfam" id="PF00582">
    <property type="entry name" value="Usp"/>
    <property type="match status" value="2"/>
</dbReference>
<feature type="domain" description="UspA" evidence="2">
    <location>
        <begin position="1"/>
        <end position="159"/>
    </location>
</feature>
<name>A0ABR9VNW4_9SYNC</name>
<reference evidence="3 4" key="1">
    <citation type="submission" date="2020-10" db="EMBL/GenBank/DDBJ databases">
        <authorList>
            <person name="Castelo-Branco R."/>
            <person name="Eusebio N."/>
            <person name="Adriana R."/>
            <person name="Vieira A."/>
            <person name="Brugerolle De Fraissinette N."/>
            <person name="Rezende De Castro R."/>
            <person name="Schneider M.P."/>
            <person name="Vasconcelos V."/>
            <person name="Leao P.N."/>
        </authorList>
    </citation>
    <scope>NUCLEOTIDE SEQUENCE [LARGE SCALE GENOMIC DNA]</scope>
    <source>
        <strain evidence="3 4">LEGE 00031</strain>
    </source>
</reference>
<comment type="caution">
    <text evidence="3">The sequence shown here is derived from an EMBL/GenBank/DDBJ whole genome shotgun (WGS) entry which is preliminary data.</text>
</comment>
<feature type="domain" description="UspA" evidence="2">
    <location>
        <begin position="166"/>
        <end position="287"/>
    </location>
</feature>
<dbReference type="InterPro" id="IPR006016">
    <property type="entry name" value="UspA"/>
</dbReference>